<dbReference type="Proteomes" id="UP000070444">
    <property type="component" value="Unassembled WGS sequence"/>
</dbReference>
<dbReference type="Pfam" id="PF22041">
    <property type="entry name" value="GST_C_7"/>
    <property type="match status" value="1"/>
</dbReference>
<reference evidence="3 4" key="1">
    <citation type="journal article" date="2015" name="Genome Biol. Evol.">
        <title>Phylogenomic analyses indicate that early fungi evolved digesting cell walls of algal ancestors of land plants.</title>
        <authorList>
            <person name="Chang Y."/>
            <person name="Wang S."/>
            <person name="Sekimoto S."/>
            <person name="Aerts A.L."/>
            <person name="Choi C."/>
            <person name="Clum A."/>
            <person name="LaButti K.M."/>
            <person name="Lindquist E.A."/>
            <person name="Yee Ngan C."/>
            <person name="Ohm R.A."/>
            <person name="Salamov A.A."/>
            <person name="Grigoriev I.V."/>
            <person name="Spatafora J.W."/>
            <person name="Berbee M.L."/>
        </authorList>
    </citation>
    <scope>NUCLEOTIDE SEQUENCE [LARGE SCALE GENOMIC DNA]</scope>
    <source>
        <strain evidence="3 4">NRRL 28638</strain>
    </source>
</reference>
<dbReference type="PANTHER" id="PTHR43968">
    <property type="match status" value="1"/>
</dbReference>
<protein>
    <submittedName>
        <fullName evidence="3">Uncharacterized protein</fullName>
    </submittedName>
</protein>
<dbReference type="Gene3D" id="1.20.1050.10">
    <property type="match status" value="1"/>
</dbReference>
<evidence type="ECO:0000313" key="3">
    <source>
        <dbReference type="EMBL" id="KXN68933.1"/>
    </source>
</evidence>
<dbReference type="OrthoDB" id="4951845at2759"/>
<dbReference type="InterPro" id="IPR054416">
    <property type="entry name" value="GST_UstS-like_C"/>
</dbReference>
<feature type="domain" description="Glutathione S-transferase UstS-like C-terminal" evidence="2">
    <location>
        <begin position="102"/>
        <end position="204"/>
    </location>
</feature>
<name>A0A137P1L3_CONC2</name>
<organism evidence="3 4">
    <name type="scientific">Conidiobolus coronatus (strain ATCC 28846 / CBS 209.66 / NRRL 28638)</name>
    <name type="common">Delacroixia coronata</name>
    <dbReference type="NCBI Taxonomy" id="796925"/>
    <lineage>
        <taxon>Eukaryota</taxon>
        <taxon>Fungi</taxon>
        <taxon>Fungi incertae sedis</taxon>
        <taxon>Zoopagomycota</taxon>
        <taxon>Entomophthoromycotina</taxon>
        <taxon>Entomophthoromycetes</taxon>
        <taxon>Entomophthorales</taxon>
        <taxon>Ancylistaceae</taxon>
        <taxon>Conidiobolus</taxon>
    </lineage>
</organism>
<dbReference type="InterPro" id="IPR004045">
    <property type="entry name" value="Glutathione_S-Trfase_N"/>
</dbReference>
<dbReference type="Gene3D" id="3.40.30.10">
    <property type="entry name" value="Glutaredoxin"/>
    <property type="match status" value="1"/>
</dbReference>
<gene>
    <name evidence="3" type="ORF">CONCODRAFT_8738</name>
</gene>
<keyword evidence="4" id="KW-1185">Reference proteome</keyword>
<proteinExistence type="predicted"/>
<sequence length="239" mass="27747">MTVQKPQIYELLNKPNGVSYSPWVIQTILFFKHKGIDYDLISLTFKEVGPTIKELTNGEWDLVPTIKFPNGDIVFDSEKIAQYLDEKYPESPLIASDTKVNTLFNRFFDEEMGYCTYELILLDVYHSLDASSQKVYRVSKELEVGTTLEEFSSNPEQNIKQFHEASKTLDELLTNSNYLQGDSPGFFDYRIFGVLQCIRSIKKEHYNALVIKNPYVKVSEWAEKMDNLFDGYLKNRKTL</sequence>
<dbReference type="EMBL" id="KQ964555">
    <property type="protein sequence ID" value="KXN68933.1"/>
    <property type="molecule type" value="Genomic_DNA"/>
</dbReference>
<feature type="domain" description="GST N-terminal" evidence="1">
    <location>
        <begin position="20"/>
        <end position="86"/>
    </location>
</feature>
<dbReference type="AlphaFoldDB" id="A0A137P1L3"/>
<accession>A0A137P1L3</accession>
<dbReference type="SUPFAM" id="SSF52833">
    <property type="entry name" value="Thioredoxin-like"/>
    <property type="match status" value="1"/>
</dbReference>
<dbReference type="Pfam" id="PF13409">
    <property type="entry name" value="GST_N_2"/>
    <property type="match status" value="1"/>
</dbReference>
<evidence type="ECO:0000259" key="1">
    <source>
        <dbReference type="Pfam" id="PF13409"/>
    </source>
</evidence>
<dbReference type="PANTHER" id="PTHR43968:SF6">
    <property type="entry name" value="GLUTATHIONE S-TRANSFERASE OMEGA"/>
    <property type="match status" value="1"/>
</dbReference>
<dbReference type="SUPFAM" id="SSF47616">
    <property type="entry name" value="GST C-terminal domain-like"/>
    <property type="match status" value="1"/>
</dbReference>
<dbReference type="InterPro" id="IPR036249">
    <property type="entry name" value="Thioredoxin-like_sf"/>
</dbReference>
<evidence type="ECO:0000313" key="4">
    <source>
        <dbReference type="Proteomes" id="UP000070444"/>
    </source>
</evidence>
<dbReference type="InterPro" id="IPR036282">
    <property type="entry name" value="Glutathione-S-Trfase_C_sf"/>
</dbReference>
<evidence type="ECO:0000259" key="2">
    <source>
        <dbReference type="Pfam" id="PF22041"/>
    </source>
</evidence>
<dbReference type="InterPro" id="IPR050983">
    <property type="entry name" value="GST_Omega/HSP26"/>
</dbReference>
<dbReference type="GO" id="GO:0005737">
    <property type="term" value="C:cytoplasm"/>
    <property type="evidence" value="ECO:0007669"/>
    <property type="project" value="TreeGrafter"/>
</dbReference>